<evidence type="ECO:0000313" key="7">
    <source>
        <dbReference type="Proteomes" id="UP000813444"/>
    </source>
</evidence>
<feature type="transmembrane region" description="Helical" evidence="5">
    <location>
        <begin position="192"/>
        <end position="212"/>
    </location>
</feature>
<name>A0A8K0SZJ5_9HYPO</name>
<evidence type="ECO:0000313" key="6">
    <source>
        <dbReference type="EMBL" id="KAH7322986.1"/>
    </source>
</evidence>
<dbReference type="InterPro" id="IPR007568">
    <property type="entry name" value="RTA1"/>
</dbReference>
<reference evidence="6" key="1">
    <citation type="journal article" date="2021" name="Nat. Commun.">
        <title>Genetic determinants of endophytism in the Arabidopsis root mycobiome.</title>
        <authorList>
            <person name="Mesny F."/>
            <person name="Miyauchi S."/>
            <person name="Thiergart T."/>
            <person name="Pickel B."/>
            <person name="Atanasova L."/>
            <person name="Karlsson M."/>
            <person name="Huettel B."/>
            <person name="Barry K.W."/>
            <person name="Haridas S."/>
            <person name="Chen C."/>
            <person name="Bauer D."/>
            <person name="Andreopoulos W."/>
            <person name="Pangilinan J."/>
            <person name="LaButti K."/>
            <person name="Riley R."/>
            <person name="Lipzen A."/>
            <person name="Clum A."/>
            <person name="Drula E."/>
            <person name="Henrissat B."/>
            <person name="Kohler A."/>
            <person name="Grigoriev I.V."/>
            <person name="Martin F.M."/>
            <person name="Hacquard S."/>
        </authorList>
    </citation>
    <scope>NUCLEOTIDE SEQUENCE</scope>
    <source>
        <strain evidence="6">MPI-CAGE-CH-0235</strain>
    </source>
</reference>
<dbReference type="GO" id="GO:0016020">
    <property type="term" value="C:membrane"/>
    <property type="evidence" value="ECO:0007669"/>
    <property type="project" value="UniProtKB-SubCell"/>
</dbReference>
<keyword evidence="4 5" id="KW-0472">Membrane</keyword>
<sequence>MSNGEYVEGSWYFYAPNRGAAIFFTLAFLATSVVHAWQSMRYRCWRLTWLFPFCSLLFVAGFALRVYGSYHYDVLNPFIASICITYAAPPLLELQNYHILGRVLYYVPYLAPLHPGRVLTTFGFVSAIVESLNGWGASLTANQSLSDGEIQIGHRLIQASLLIQIVVIVCFLALAAVFHRKCVEHGIKTPQLMSPLVTLYISMLLIFIRTIYRVVEYFGISEIRYDDPSLDPGDFMPMIRYEWFFYVFEASLMLINSVVWNFRHPRRYLPESYKMYLARDGITEVEGSGYKDPRPFWQTVVDPFDIRGLLAGGSTQNSKFWETDHAENSALATQGGGLSK</sequence>
<dbReference type="AlphaFoldDB" id="A0A8K0SZJ5"/>
<dbReference type="EMBL" id="JAGPNK010000004">
    <property type="protein sequence ID" value="KAH7322986.1"/>
    <property type="molecule type" value="Genomic_DNA"/>
</dbReference>
<keyword evidence="7" id="KW-1185">Reference proteome</keyword>
<dbReference type="PANTHER" id="PTHR31465:SF13">
    <property type="entry name" value="RTA1 DOMAIN PROTEIN-RELATED"/>
    <property type="match status" value="1"/>
</dbReference>
<proteinExistence type="predicted"/>
<evidence type="ECO:0000256" key="3">
    <source>
        <dbReference type="ARBA" id="ARBA00022989"/>
    </source>
</evidence>
<keyword evidence="2 5" id="KW-0812">Transmembrane</keyword>
<dbReference type="Pfam" id="PF04479">
    <property type="entry name" value="RTA1"/>
    <property type="match status" value="1"/>
</dbReference>
<feature type="transmembrane region" description="Helical" evidence="5">
    <location>
        <begin position="20"/>
        <end position="37"/>
    </location>
</feature>
<accession>A0A8K0SZJ5</accession>
<evidence type="ECO:0000256" key="1">
    <source>
        <dbReference type="ARBA" id="ARBA00004141"/>
    </source>
</evidence>
<organism evidence="6 7">
    <name type="scientific">Stachybotrys elegans</name>
    <dbReference type="NCBI Taxonomy" id="80388"/>
    <lineage>
        <taxon>Eukaryota</taxon>
        <taxon>Fungi</taxon>
        <taxon>Dikarya</taxon>
        <taxon>Ascomycota</taxon>
        <taxon>Pezizomycotina</taxon>
        <taxon>Sordariomycetes</taxon>
        <taxon>Hypocreomycetidae</taxon>
        <taxon>Hypocreales</taxon>
        <taxon>Stachybotryaceae</taxon>
        <taxon>Stachybotrys</taxon>
    </lineage>
</organism>
<protein>
    <submittedName>
        <fullName evidence="6">Uncharacterized protein</fullName>
    </submittedName>
</protein>
<evidence type="ECO:0000256" key="4">
    <source>
        <dbReference type="ARBA" id="ARBA00023136"/>
    </source>
</evidence>
<comment type="subcellular location">
    <subcellularLocation>
        <location evidence="1">Membrane</location>
        <topology evidence="1">Multi-pass membrane protein</topology>
    </subcellularLocation>
</comment>
<evidence type="ECO:0000256" key="5">
    <source>
        <dbReference type="SAM" id="Phobius"/>
    </source>
</evidence>
<feature type="transmembrane region" description="Helical" evidence="5">
    <location>
        <begin position="243"/>
        <end position="262"/>
    </location>
</feature>
<dbReference type="PANTHER" id="PTHR31465">
    <property type="entry name" value="PROTEIN RTA1-RELATED"/>
    <property type="match status" value="1"/>
</dbReference>
<feature type="transmembrane region" description="Helical" evidence="5">
    <location>
        <begin position="161"/>
        <end position="180"/>
    </location>
</feature>
<dbReference type="OrthoDB" id="3358017at2759"/>
<evidence type="ECO:0000256" key="2">
    <source>
        <dbReference type="ARBA" id="ARBA00022692"/>
    </source>
</evidence>
<feature type="transmembrane region" description="Helical" evidence="5">
    <location>
        <begin position="49"/>
        <end position="68"/>
    </location>
</feature>
<gene>
    <name evidence="6" type="ORF">B0I35DRAFT_476877</name>
</gene>
<dbReference type="Proteomes" id="UP000813444">
    <property type="component" value="Unassembled WGS sequence"/>
</dbReference>
<keyword evidence="3 5" id="KW-1133">Transmembrane helix</keyword>
<comment type="caution">
    <text evidence="6">The sequence shown here is derived from an EMBL/GenBank/DDBJ whole genome shotgun (WGS) entry which is preliminary data.</text>
</comment>